<dbReference type="GO" id="GO:0000160">
    <property type="term" value="P:phosphorelay signal transduction system"/>
    <property type="evidence" value="ECO:0007669"/>
    <property type="project" value="InterPro"/>
</dbReference>
<dbReference type="KEGG" id="oxy:HCG48_17045"/>
<dbReference type="RefSeq" id="WP_168570223.1">
    <property type="nucleotide sequence ID" value="NZ_CP051167.1"/>
</dbReference>
<dbReference type="SUPFAM" id="SSF52172">
    <property type="entry name" value="CheY-like"/>
    <property type="match status" value="1"/>
</dbReference>
<dbReference type="PROSITE" id="PS50110">
    <property type="entry name" value="RESPONSE_REGULATORY"/>
    <property type="match status" value="1"/>
</dbReference>
<evidence type="ECO:0000313" key="5">
    <source>
        <dbReference type="Proteomes" id="UP000500857"/>
    </source>
</evidence>
<accession>A0A6H1TZN8</accession>
<evidence type="ECO:0000313" key="4">
    <source>
        <dbReference type="EMBL" id="QIZ72072.1"/>
    </source>
</evidence>
<dbReference type="EMBL" id="CP051167">
    <property type="protein sequence ID" value="QIZ72072.1"/>
    <property type="molecule type" value="Genomic_DNA"/>
</dbReference>
<evidence type="ECO:0000256" key="1">
    <source>
        <dbReference type="ARBA" id="ARBA00022553"/>
    </source>
</evidence>
<dbReference type="Pfam" id="PF00072">
    <property type="entry name" value="Response_reg"/>
    <property type="match status" value="1"/>
</dbReference>
<sequence length="135" mass="14911">MSENNNSMLTVLAVDDSVVMQDLVKKALNQDYRVLVADNAVDALSVIYHENISVLLLDVSMPGIDGLELCRTVRNIPQFQDLPIIMLTARDGLFDKVQGRLAGATEYLTKPFDAQKLREVVKNFVGSNVGQESNT</sequence>
<dbReference type="Proteomes" id="UP000500857">
    <property type="component" value="Chromosome"/>
</dbReference>
<evidence type="ECO:0000259" key="3">
    <source>
        <dbReference type="PROSITE" id="PS50110"/>
    </source>
</evidence>
<reference evidence="4 5" key="1">
    <citation type="submission" date="2020-04" db="EMBL/GenBank/DDBJ databases">
        <authorList>
            <person name="Basu S."/>
            <person name="Maruthanayagam V."/>
            <person name="Chakraborty S."/>
            <person name="Pramanik A."/>
            <person name="Mukherjee J."/>
            <person name="Brink B."/>
        </authorList>
    </citation>
    <scope>NUCLEOTIDE SEQUENCE [LARGE SCALE GENOMIC DNA]</scope>
    <source>
        <strain evidence="4 5">AP17</strain>
    </source>
</reference>
<keyword evidence="1 2" id="KW-0597">Phosphoprotein</keyword>
<protein>
    <submittedName>
        <fullName evidence="4">Response regulator</fullName>
    </submittedName>
</protein>
<evidence type="ECO:0000256" key="2">
    <source>
        <dbReference type="PROSITE-ProRule" id="PRU00169"/>
    </source>
</evidence>
<dbReference type="InterPro" id="IPR050595">
    <property type="entry name" value="Bact_response_regulator"/>
</dbReference>
<dbReference type="AlphaFoldDB" id="A0A6H1TZN8"/>
<feature type="domain" description="Response regulatory" evidence="3">
    <location>
        <begin position="10"/>
        <end position="125"/>
    </location>
</feature>
<organism evidence="4 5">
    <name type="scientific">Oxynema aestuarii AP17</name>
    <dbReference type="NCBI Taxonomy" id="2064643"/>
    <lineage>
        <taxon>Bacteria</taxon>
        <taxon>Bacillati</taxon>
        <taxon>Cyanobacteriota</taxon>
        <taxon>Cyanophyceae</taxon>
        <taxon>Oscillatoriophycideae</taxon>
        <taxon>Oscillatoriales</taxon>
        <taxon>Oscillatoriaceae</taxon>
        <taxon>Oxynema</taxon>
        <taxon>Oxynema aestuarii</taxon>
    </lineage>
</organism>
<proteinExistence type="predicted"/>
<dbReference type="PANTHER" id="PTHR44591:SF23">
    <property type="entry name" value="CHEY SUBFAMILY"/>
    <property type="match status" value="1"/>
</dbReference>
<feature type="modified residue" description="4-aspartylphosphate" evidence="2">
    <location>
        <position position="58"/>
    </location>
</feature>
<dbReference type="InterPro" id="IPR001789">
    <property type="entry name" value="Sig_transdc_resp-reg_receiver"/>
</dbReference>
<keyword evidence="5" id="KW-1185">Reference proteome</keyword>
<dbReference type="InterPro" id="IPR011006">
    <property type="entry name" value="CheY-like_superfamily"/>
</dbReference>
<gene>
    <name evidence="4" type="ORF">HCG48_17045</name>
</gene>
<name>A0A6H1TZN8_9CYAN</name>
<dbReference type="SMART" id="SM00448">
    <property type="entry name" value="REC"/>
    <property type="match status" value="1"/>
</dbReference>
<dbReference type="PANTHER" id="PTHR44591">
    <property type="entry name" value="STRESS RESPONSE REGULATOR PROTEIN 1"/>
    <property type="match status" value="1"/>
</dbReference>
<dbReference type="Gene3D" id="3.40.50.2300">
    <property type="match status" value="1"/>
</dbReference>